<evidence type="ECO:0000313" key="2">
    <source>
        <dbReference type="EMBL" id="SEE90967.1"/>
    </source>
</evidence>
<proteinExistence type="predicted"/>
<keyword evidence="1" id="KW-1133">Transmembrane helix</keyword>
<feature type="transmembrane region" description="Helical" evidence="1">
    <location>
        <begin position="6"/>
        <end position="32"/>
    </location>
</feature>
<accession>A0A1H5MQE3</accession>
<dbReference type="Proteomes" id="UP000181980">
    <property type="component" value="Unassembled WGS sequence"/>
</dbReference>
<keyword evidence="1" id="KW-0472">Membrane</keyword>
<reference evidence="3" key="1">
    <citation type="submission" date="2016-10" db="EMBL/GenBank/DDBJ databases">
        <authorList>
            <person name="Varghese N."/>
            <person name="Submissions S."/>
        </authorList>
    </citation>
    <scope>NUCLEOTIDE SEQUENCE [LARGE SCALE GENOMIC DNA]</scope>
    <source>
        <strain evidence="3">DSM 45237</strain>
    </source>
</reference>
<gene>
    <name evidence="2" type="ORF">SAMN04488561_3305</name>
</gene>
<keyword evidence="3" id="KW-1185">Reference proteome</keyword>
<dbReference type="EMBL" id="FNUC01000003">
    <property type="protein sequence ID" value="SEE90967.1"/>
    <property type="molecule type" value="Genomic_DNA"/>
</dbReference>
<evidence type="ECO:0000313" key="3">
    <source>
        <dbReference type="Proteomes" id="UP000181980"/>
    </source>
</evidence>
<protein>
    <submittedName>
        <fullName evidence="2">Uncharacterized protein</fullName>
    </submittedName>
</protein>
<name>A0A1H5MQE3_9ACTN</name>
<dbReference type="STRING" id="561176.SAMN04488561_3305"/>
<organism evidence="2 3">
    <name type="scientific">Jiangella alba</name>
    <dbReference type="NCBI Taxonomy" id="561176"/>
    <lineage>
        <taxon>Bacteria</taxon>
        <taxon>Bacillati</taxon>
        <taxon>Actinomycetota</taxon>
        <taxon>Actinomycetes</taxon>
        <taxon>Jiangellales</taxon>
        <taxon>Jiangellaceae</taxon>
        <taxon>Jiangella</taxon>
    </lineage>
</organism>
<evidence type="ECO:0000256" key="1">
    <source>
        <dbReference type="SAM" id="Phobius"/>
    </source>
</evidence>
<sequence>MTGVAAAIGYVIGLLLMVAAALGLLILIRFLWGWLT</sequence>
<keyword evidence="1" id="KW-0812">Transmembrane</keyword>
<dbReference type="AlphaFoldDB" id="A0A1H5MQE3"/>